<feature type="domain" description="Arginyl-tRNA synthetase catalytic core" evidence="9">
    <location>
        <begin position="66"/>
        <end position="221"/>
    </location>
</feature>
<name>A0ABY7ERW4_MYAAR</name>
<evidence type="ECO:0000256" key="8">
    <source>
        <dbReference type="RuleBase" id="RU363038"/>
    </source>
</evidence>
<dbReference type="Gene3D" id="3.40.50.620">
    <property type="entry name" value="HUPs"/>
    <property type="match status" value="2"/>
</dbReference>
<reference evidence="10" key="1">
    <citation type="submission" date="2022-11" db="EMBL/GenBank/DDBJ databases">
        <title>Centuries of genome instability and evolution in soft-shell clam transmissible cancer (bioRxiv).</title>
        <authorList>
            <person name="Hart S.F.M."/>
            <person name="Yonemitsu M.A."/>
            <person name="Giersch R.M."/>
            <person name="Beal B.F."/>
            <person name="Arriagada G."/>
            <person name="Davis B.W."/>
            <person name="Ostrander E.A."/>
            <person name="Goff S.P."/>
            <person name="Metzger M.J."/>
        </authorList>
    </citation>
    <scope>NUCLEOTIDE SEQUENCE</scope>
    <source>
        <strain evidence="10">MELC-2E11</strain>
        <tissue evidence="10">Siphon/mantle</tissue>
    </source>
</reference>
<evidence type="ECO:0000256" key="1">
    <source>
        <dbReference type="ARBA" id="ARBA00022598"/>
    </source>
</evidence>
<dbReference type="PRINTS" id="PR01038">
    <property type="entry name" value="TRNASYNTHARG"/>
</dbReference>
<dbReference type="SUPFAM" id="SSF52374">
    <property type="entry name" value="Nucleotidylyl transferase"/>
    <property type="match status" value="1"/>
</dbReference>
<comment type="similarity">
    <text evidence="8">Belongs to the class-I aminoacyl-tRNA synthetase family.</text>
</comment>
<evidence type="ECO:0000256" key="2">
    <source>
        <dbReference type="ARBA" id="ARBA00022741"/>
    </source>
</evidence>
<evidence type="ECO:0000313" key="11">
    <source>
        <dbReference type="Proteomes" id="UP001164746"/>
    </source>
</evidence>
<evidence type="ECO:0000256" key="5">
    <source>
        <dbReference type="ARBA" id="ARBA00033033"/>
    </source>
</evidence>
<evidence type="ECO:0000256" key="4">
    <source>
        <dbReference type="ARBA" id="ARBA00023146"/>
    </source>
</evidence>
<dbReference type="InterPro" id="IPR001278">
    <property type="entry name" value="Arg-tRNA-ligase"/>
</dbReference>
<evidence type="ECO:0000313" key="10">
    <source>
        <dbReference type="EMBL" id="WAR12725.1"/>
    </source>
</evidence>
<dbReference type="InterPro" id="IPR014729">
    <property type="entry name" value="Rossmann-like_a/b/a_fold"/>
</dbReference>
<dbReference type="PANTHER" id="PTHR11956:SF11">
    <property type="entry name" value="ARGININE--TRNA LIGASE, MITOCHONDRIAL-RELATED"/>
    <property type="match status" value="1"/>
</dbReference>
<evidence type="ECO:0000256" key="7">
    <source>
        <dbReference type="ARBA" id="ARBA00049595"/>
    </source>
</evidence>
<dbReference type="PROSITE" id="PS00178">
    <property type="entry name" value="AA_TRNA_LIGASE_I"/>
    <property type="match status" value="1"/>
</dbReference>
<feature type="domain" description="Arginyl-tRNA synthetase catalytic core" evidence="9">
    <location>
        <begin position="248"/>
        <end position="364"/>
    </location>
</feature>
<sequence>MSGENHSAGVFDNPYHTFVLNHIRDTKNEQTMRLTYCMRKHLSKINLLSQIRAQGNLYGFVDEQARHENSKKTVVVEYSSPNIAKPFHMGHLRSTILGHFLSNLYERHGWNVVRLNYLGDWGTQFGLLAMAFKKYGDEKKLEEDPLQHLFEIYVSVNKDVSQDPHKINDEAVETFRKMEEGDSELLAVWERLKDISLNEYEKVYKRLGIEFTEHHSESMYTKAGLAAWPWLCRDTEKGEGSGCSSAEEQWDHPLYYQVENGQNLHFEHLHGIMSIMPEFKDRLNEDLHVKFGRIHGMSTRAGNVVFLKDILDEGRNIMMKTLKDKRTTKVTEEEHPEIAEELCRSAMFAQDMGQKRVKSYPFSWERVLNFSQDSGPYLNYCHSRLCGYNEAVSKSLTHLEPYVIVKYLYTL</sequence>
<keyword evidence="1 8" id="KW-0436">Ligase</keyword>
<keyword evidence="11" id="KW-1185">Reference proteome</keyword>
<dbReference type="InterPro" id="IPR001412">
    <property type="entry name" value="aa-tRNA-synth_I_CS"/>
</dbReference>
<organism evidence="10 11">
    <name type="scientific">Mya arenaria</name>
    <name type="common">Soft-shell clam</name>
    <dbReference type="NCBI Taxonomy" id="6604"/>
    <lineage>
        <taxon>Eukaryota</taxon>
        <taxon>Metazoa</taxon>
        <taxon>Spiralia</taxon>
        <taxon>Lophotrochozoa</taxon>
        <taxon>Mollusca</taxon>
        <taxon>Bivalvia</taxon>
        <taxon>Autobranchia</taxon>
        <taxon>Heteroconchia</taxon>
        <taxon>Euheterodonta</taxon>
        <taxon>Imparidentia</taxon>
        <taxon>Neoheterodontei</taxon>
        <taxon>Myida</taxon>
        <taxon>Myoidea</taxon>
        <taxon>Myidae</taxon>
        <taxon>Mya</taxon>
    </lineage>
</organism>
<proteinExistence type="inferred from homology"/>
<gene>
    <name evidence="10" type="ORF">MAR_026905</name>
</gene>
<dbReference type="PANTHER" id="PTHR11956">
    <property type="entry name" value="ARGINYL-TRNA SYNTHETASE"/>
    <property type="match status" value="1"/>
</dbReference>
<comment type="function">
    <text evidence="7">Catalyzes the attachment of arginine to tRNA(Arg) in a two-step reaction: arginine is first activated by ATP to form Arg-AMP and then transferred to the acceptor end of tRNA(Arg).</text>
</comment>
<feature type="non-terminal residue" evidence="10">
    <location>
        <position position="1"/>
    </location>
</feature>
<protein>
    <recommendedName>
        <fullName evidence="6">Probable arginine--tRNA ligase, mitochondrial</fullName>
    </recommendedName>
    <alternativeName>
        <fullName evidence="5">Arginyl-tRNA synthetase</fullName>
    </alternativeName>
</protein>
<keyword evidence="4 8" id="KW-0030">Aminoacyl-tRNA synthetase</keyword>
<keyword evidence="8" id="KW-0648">Protein biosynthesis</keyword>
<keyword evidence="2 8" id="KW-0547">Nucleotide-binding</keyword>
<dbReference type="InterPro" id="IPR035684">
    <property type="entry name" value="ArgRS_core"/>
</dbReference>
<accession>A0ABY7ERW4</accession>
<evidence type="ECO:0000259" key="9">
    <source>
        <dbReference type="Pfam" id="PF00750"/>
    </source>
</evidence>
<dbReference type="Pfam" id="PF00750">
    <property type="entry name" value="tRNA-synt_1d"/>
    <property type="match status" value="2"/>
</dbReference>
<keyword evidence="3 8" id="KW-0067">ATP-binding</keyword>
<dbReference type="EMBL" id="CP111019">
    <property type="protein sequence ID" value="WAR12725.1"/>
    <property type="molecule type" value="Genomic_DNA"/>
</dbReference>
<evidence type="ECO:0000256" key="3">
    <source>
        <dbReference type="ARBA" id="ARBA00022840"/>
    </source>
</evidence>
<dbReference type="Proteomes" id="UP001164746">
    <property type="component" value="Chromosome 8"/>
</dbReference>
<evidence type="ECO:0000256" key="6">
    <source>
        <dbReference type="ARBA" id="ARBA00039495"/>
    </source>
</evidence>